<organism evidence="7 8">
    <name type="scientific">Deinobacterium chartae</name>
    <dbReference type="NCBI Taxonomy" id="521158"/>
    <lineage>
        <taxon>Bacteria</taxon>
        <taxon>Thermotogati</taxon>
        <taxon>Deinococcota</taxon>
        <taxon>Deinococci</taxon>
        <taxon>Deinococcales</taxon>
        <taxon>Deinococcaceae</taxon>
        <taxon>Deinobacterium</taxon>
    </lineage>
</organism>
<dbReference type="InterPro" id="IPR007016">
    <property type="entry name" value="O-antigen_ligase-rel_domated"/>
</dbReference>
<feature type="transmembrane region" description="Helical" evidence="5">
    <location>
        <begin position="191"/>
        <end position="207"/>
    </location>
</feature>
<feature type="transmembrane region" description="Helical" evidence="5">
    <location>
        <begin position="95"/>
        <end position="112"/>
    </location>
</feature>
<feature type="transmembrane region" description="Helical" evidence="5">
    <location>
        <begin position="213"/>
        <end position="231"/>
    </location>
</feature>
<comment type="caution">
    <text evidence="7">The sequence shown here is derived from an EMBL/GenBank/DDBJ whole genome shotgun (WGS) entry which is preliminary data.</text>
</comment>
<evidence type="ECO:0000256" key="4">
    <source>
        <dbReference type="ARBA" id="ARBA00023136"/>
    </source>
</evidence>
<gene>
    <name evidence="7" type="ORF">HNR42_001266</name>
</gene>
<feature type="transmembrane region" description="Helical" evidence="5">
    <location>
        <begin position="238"/>
        <end position="257"/>
    </location>
</feature>
<feature type="domain" description="O-antigen ligase-related" evidence="6">
    <location>
        <begin position="216"/>
        <end position="354"/>
    </location>
</feature>
<dbReference type="PANTHER" id="PTHR37422">
    <property type="entry name" value="TEICHURONIC ACID BIOSYNTHESIS PROTEIN TUAE"/>
    <property type="match status" value="1"/>
</dbReference>
<evidence type="ECO:0000259" key="6">
    <source>
        <dbReference type="Pfam" id="PF04932"/>
    </source>
</evidence>
<keyword evidence="7" id="KW-0436">Ligase</keyword>
<sequence>MRRLTGPLEVSALILALITLAWGPLAQGSALPWAMNGLTLLGCLTAALTLLALAVRGRPLRGVNGPFVLSGLLLLGWIWLSVLWAPYALEAHRWAGIWTAVIAVALTLHLLADTRARQLTALVAILLTIAAAVAVALLQVRGISVPGFSTVPGVPERFLTGPYFNPSHFSGFLVPASALLSTALLLTRPGLHSLLLLVLLLAVQYANFRTDGATTPVAILAALLPLVVWIWTRSRVAGALLAALTVVGVAGGIYLLATPSGQTQFERYKQFVGVSNSVQAFLDGRLQVHRYGVEMARDHGLRGVGIGQFLYETPRYRAVRLEGDRTVDNRLVNYAHNDTLQMLAETGVPGALLFWVLLLSPVLTRRRNLFGYAALAAVPALAFVGLFDGHLSAIPGTMVFAFGLLALNRTVPAPAQPEPPQIHLEWPENHDQAGQLASR</sequence>
<evidence type="ECO:0000256" key="2">
    <source>
        <dbReference type="ARBA" id="ARBA00022692"/>
    </source>
</evidence>
<dbReference type="InterPro" id="IPR051533">
    <property type="entry name" value="WaaL-like"/>
</dbReference>
<evidence type="ECO:0000256" key="1">
    <source>
        <dbReference type="ARBA" id="ARBA00004141"/>
    </source>
</evidence>
<dbReference type="Pfam" id="PF04932">
    <property type="entry name" value="Wzy_C"/>
    <property type="match status" value="1"/>
</dbReference>
<keyword evidence="4 5" id="KW-0472">Membrane</keyword>
<proteinExistence type="predicted"/>
<feature type="transmembrane region" description="Helical" evidence="5">
    <location>
        <begin position="38"/>
        <end position="55"/>
    </location>
</feature>
<dbReference type="AlphaFoldDB" id="A0A841HY84"/>
<feature type="transmembrane region" description="Helical" evidence="5">
    <location>
        <begin position="168"/>
        <end position="186"/>
    </location>
</feature>
<dbReference type="Proteomes" id="UP000569951">
    <property type="component" value="Unassembled WGS sequence"/>
</dbReference>
<evidence type="ECO:0000313" key="8">
    <source>
        <dbReference type="Proteomes" id="UP000569951"/>
    </source>
</evidence>
<dbReference type="PANTHER" id="PTHR37422:SF23">
    <property type="entry name" value="TEICHURONIC ACID BIOSYNTHESIS PROTEIN TUAE"/>
    <property type="match status" value="1"/>
</dbReference>
<evidence type="ECO:0000313" key="7">
    <source>
        <dbReference type="EMBL" id="MBB6097843.1"/>
    </source>
</evidence>
<keyword evidence="3 5" id="KW-1133">Transmembrane helix</keyword>
<keyword evidence="2 5" id="KW-0812">Transmembrane</keyword>
<feature type="transmembrane region" description="Helical" evidence="5">
    <location>
        <begin position="67"/>
        <end position="89"/>
    </location>
</feature>
<evidence type="ECO:0000256" key="5">
    <source>
        <dbReference type="SAM" id="Phobius"/>
    </source>
</evidence>
<protein>
    <submittedName>
        <fullName evidence="7">O-antigen ligase</fullName>
    </submittedName>
</protein>
<feature type="transmembrane region" description="Helical" evidence="5">
    <location>
        <begin position="342"/>
        <end position="362"/>
    </location>
</feature>
<dbReference type="RefSeq" id="WP_183985697.1">
    <property type="nucleotide sequence ID" value="NZ_JACHHG010000004.1"/>
</dbReference>
<feature type="transmembrane region" description="Helical" evidence="5">
    <location>
        <begin position="119"/>
        <end position="140"/>
    </location>
</feature>
<dbReference type="GO" id="GO:0016874">
    <property type="term" value="F:ligase activity"/>
    <property type="evidence" value="ECO:0007669"/>
    <property type="project" value="UniProtKB-KW"/>
</dbReference>
<feature type="transmembrane region" description="Helical" evidence="5">
    <location>
        <begin position="369"/>
        <end position="387"/>
    </location>
</feature>
<dbReference type="EMBL" id="JACHHG010000004">
    <property type="protein sequence ID" value="MBB6097843.1"/>
    <property type="molecule type" value="Genomic_DNA"/>
</dbReference>
<accession>A0A841HY84</accession>
<reference evidence="7 8" key="1">
    <citation type="submission" date="2020-08" db="EMBL/GenBank/DDBJ databases">
        <title>Genomic Encyclopedia of Type Strains, Phase IV (KMG-IV): sequencing the most valuable type-strain genomes for metagenomic binning, comparative biology and taxonomic classification.</title>
        <authorList>
            <person name="Goeker M."/>
        </authorList>
    </citation>
    <scope>NUCLEOTIDE SEQUENCE [LARGE SCALE GENOMIC DNA]</scope>
    <source>
        <strain evidence="7 8">DSM 21458</strain>
    </source>
</reference>
<keyword evidence="8" id="KW-1185">Reference proteome</keyword>
<name>A0A841HY84_9DEIO</name>
<evidence type="ECO:0000256" key="3">
    <source>
        <dbReference type="ARBA" id="ARBA00022989"/>
    </source>
</evidence>
<dbReference type="GO" id="GO:0016020">
    <property type="term" value="C:membrane"/>
    <property type="evidence" value="ECO:0007669"/>
    <property type="project" value="UniProtKB-SubCell"/>
</dbReference>
<comment type="subcellular location">
    <subcellularLocation>
        <location evidence="1">Membrane</location>
        <topology evidence="1">Multi-pass membrane protein</topology>
    </subcellularLocation>
</comment>